<organism evidence="1 2">
    <name type="scientific">Streptomyces pseudovenezuelae</name>
    <dbReference type="NCBI Taxonomy" id="67350"/>
    <lineage>
        <taxon>Bacteria</taxon>
        <taxon>Bacillati</taxon>
        <taxon>Actinomycetota</taxon>
        <taxon>Actinomycetes</taxon>
        <taxon>Kitasatosporales</taxon>
        <taxon>Streptomycetaceae</taxon>
        <taxon>Streptomyces</taxon>
        <taxon>Streptomyces aurantiacus group</taxon>
    </lineage>
</organism>
<gene>
    <name evidence="1" type="ORF">M2283_010343</name>
</gene>
<keyword evidence="2" id="KW-1185">Reference proteome</keyword>
<protein>
    <recommendedName>
        <fullName evidence="3">Transposase</fullName>
    </recommendedName>
</protein>
<evidence type="ECO:0008006" key="3">
    <source>
        <dbReference type="Google" id="ProtNLM"/>
    </source>
</evidence>
<sequence>KRPDTQQVTAKGYDTMTGIGTPNGAAFIAALPRGHWIHPGG</sequence>
<reference evidence="1 2" key="1">
    <citation type="submission" date="2023-04" db="EMBL/GenBank/DDBJ databases">
        <title>Forest soil microbial communities from Buena Vista Peninsula, Colon Province, Panama.</title>
        <authorList>
            <person name="Bouskill N."/>
        </authorList>
    </citation>
    <scope>NUCLEOTIDE SEQUENCE [LARGE SCALE GENOMIC DNA]</scope>
    <source>
        <strain evidence="1 2">GGS1</strain>
    </source>
</reference>
<comment type="caution">
    <text evidence="1">The sequence shown here is derived from an EMBL/GenBank/DDBJ whole genome shotgun (WGS) entry which is preliminary data.</text>
</comment>
<proteinExistence type="predicted"/>
<evidence type="ECO:0000313" key="1">
    <source>
        <dbReference type="EMBL" id="MDH6222991.1"/>
    </source>
</evidence>
<dbReference type="Proteomes" id="UP001160499">
    <property type="component" value="Unassembled WGS sequence"/>
</dbReference>
<feature type="non-terminal residue" evidence="1">
    <location>
        <position position="1"/>
    </location>
</feature>
<evidence type="ECO:0000313" key="2">
    <source>
        <dbReference type="Proteomes" id="UP001160499"/>
    </source>
</evidence>
<dbReference type="EMBL" id="JARXVH010000063">
    <property type="protein sequence ID" value="MDH6222991.1"/>
    <property type="molecule type" value="Genomic_DNA"/>
</dbReference>
<name>A0ABT6M390_9ACTN</name>
<accession>A0ABT6M390</accession>